<protein>
    <submittedName>
        <fullName evidence="2">Uncharacterized protein</fullName>
    </submittedName>
</protein>
<sequence length="160" mass="18541">MSFDDSDPDWFDESDDEDDDPTGEEDNFSHERTDNLPVMIKAREIFEIVHSLVDTLPEDNDLHFLREQMLTDAALIPAKVAGAEGGDLYTLRMENAVLIKLAARALVTHTYTCKMFNLSNERYLELLRNAIDEFRELFVDWVNTFDKSNDITDEWGELFK</sequence>
<dbReference type="EMBL" id="SMFL01000005">
    <property type="protein sequence ID" value="TDE14563.1"/>
    <property type="molecule type" value="Genomic_DNA"/>
</dbReference>
<gene>
    <name evidence="2" type="ORF">E0F88_15325</name>
</gene>
<dbReference type="Proteomes" id="UP000294850">
    <property type="component" value="Unassembled WGS sequence"/>
</dbReference>
<dbReference type="AlphaFoldDB" id="A0A4R5DUE5"/>
<feature type="region of interest" description="Disordered" evidence="1">
    <location>
        <begin position="1"/>
        <end position="33"/>
    </location>
</feature>
<proteinExistence type="predicted"/>
<reference evidence="2 3" key="1">
    <citation type="submission" date="2019-03" db="EMBL/GenBank/DDBJ databases">
        <title>Dyadobacter AR-3-6 sp. nov., isolated from arctic soil.</title>
        <authorList>
            <person name="Chaudhary D.K."/>
        </authorList>
    </citation>
    <scope>NUCLEOTIDE SEQUENCE [LARGE SCALE GENOMIC DNA]</scope>
    <source>
        <strain evidence="2 3">AR-3-6</strain>
    </source>
</reference>
<accession>A0A4R5DUE5</accession>
<dbReference type="RefSeq" id="WP_131959147.1">
    <property type="nucleotide sequence ID" value="NZ_SMFL01000005.1"/>
</dbReference>
<feature type="compositionally biased region" description="Acidic residues" evidence="1">
    <location>
        <begin position="1"/>
        <end position="26"/>
    </location>
</feature>
<organism evidence="2 3">
    <name type="scientific">Dyadobacter psychrotolerans</name>
    <dbReference type="NCBI Taxonomy" id="2541721"/>
    <lineage>
        <taxon>Bacteria</taxon>
        <taxon>Pseudomonadati</taxon>
        <taxon>Bacteroidota</taxon>
        <taxon>Cytophagia</taxon>
        <taxon>Cytophagales</taxon>
        <taxon>Spirosomataceae</taxon>
        <taxon>Dyadobacter</taxon>
    </lineage>
</organism>
<keyword evidence="3" id="KW-1185">Reference proteome</keyword>
<evidence type="ECO:0000256" key="1">
    <source>
        <dbReference type="SAM" id="MobiDB-lite"/>
    </source>
</evidence>
<name>A0A4R5DUE5_9BACT</name>
<dbReference type="OrthoDB" id="893100at2"/>
<evidence type="ECO:0000313" key="2">
    <source>
        <dbReference type="EMBL" id="TDE14563.1"/>
    </source>
</evidence>
<evidence type="ECO:0000313" key="3">
    <source>
        <dbReference type="Proteomes" id="UP000294850"/>
    </source>
</evidence>
<comment type="caution">
    <text evidence="2">The sequence shown here is derived from an EMBL/GenBank/DDBJ whole genome shotgun (WGS) entry which is preliminary data.</text>
</comment>